<organism evidence="2 3">
    <name type="scientific">Lysobacter arenosi</name>
    <dbReference type="NCBI Taxonomy" id="2795387"/>
    <lineage>
        <taxon>Bacteria</taxon>
        <taxon>Pseudomonadati</taxon>
        <taxon>Pseudomonadota</taxon>
        <taxon>Gammaproteobacteria</taxon>
        <taxon>Lysobacterales</taxon>
        <taxon>Lysobacteraceae</taxon>
        <taxon>Lysobacter</taxon>
    </lineage>
</organism>
<proteinExistence type="predicted"/>
<dbReference type="Proteomes" id="UP000663400">
    <property type="component" value="Chromosome"/>
</dbReference>
<protein>
    <submittedName>
        <fullName evidence="2">Uncharacterized protein</fullName>
    </submittedName>
</protein>
<evidence type="ECO:0000313" key="3">
    <source>
        <dbReference type="Proteomes" id="UP000663400"/>
    </source>
</evidence>
<feature type="region of interest" description="Disordered" evidence="1">
    <location>
        <begin position="1"/>
        <end position="25"/>
    </location>
</feature>
<reference evidence="2 3" key="1">
    <citation type="submission" date="2021-02" db="EMBL/GenBank/DDBJ databases">
        <title>Lysobacter arenosi sp. nov., isolated from soil of gangwondo yeongwol, south Korea.</title>
        <authorList>
            <person name="Kim K.R."/>
            <person name="Kim K.H."/>
            <person name="Jeon C.O."/>
        </authorList>
    </citation>
    <scope>NUCLEOTIDE SEQUENCE [LARGE SCALE GENOMIC DNA]</scope>
    <source>
        <strain evidence="2 3">R7</strain>
    </source>
</reference>
<dbReference type="EMBL" id="CP071517">
    <property type="protein sequence ID" value="QSX75181.1"/>
    <property type="molecule type" value="Genomic_DNA"/>
</dbReference>
<keyword evidence="3" id="KW-1185">Reference proteome</keyword>
<name>A0ABX7RCM1_9GAMM</name>
<evidence type="ECO:0000313" key="2">
    <source>
        <dbReference type="EMBL" id="QSX75181.1"/>
    </source>
</evidence>
<accession>A0ABX7RCM1</accession>
<dbReference type="RefSeq" id="WP_200604430.1">
    <property type="nucleotide sequence ID" value="NZ_CP071517.1"/>
</dbReference>
<evidence type="ECO:0000256" key="1">
    <source>
        <dbReference type="SAM" id="MobiDB-lite"/>
    </source>
</evidence>
<gene>
    <name evidence="2" type="ORF">HIV01_001000</name>
</gene>
<sequence length="172" mass="18952">MTHPTPGLHGPIAVRPRPSPFAGSNPYLDRPLSQLFSACQQRADGLLRRDQTYTAEERASLAQDTAHLLLAVSPALAHGEEMPGSPARAILQGRGDFVEEHWRAHESALRSARYRTLVMASDLALGGHARVWRRDARIDGELIYDLALSSEMGLLRALSELAKLRTAAARRR</sequence>